<accession>A0A316V979</accession>
<feature type="region of interest" description="Disordered" evidence="1">
    <location>
        <begin position="1"/>
        <end position="144"/>
    </location>
</feature>
<keyword evidence="3" id="KW-1185">Reference proteome</keyword>
<dbReference type="AlphaFoldDB" id="A0A316V979"/>
<gene>
    <name evidence="2" type="ORF">FA14DRAFT_181422</name>
</gene>
<evidence type="ECO:0000313" key="3">
    <source>
        <dbReference type="Proteomes" id="UP000245771"/>
    </source>
</evidence>
<dbReference type="InParanoid" id="A0A316V979"/>
<dbReference type="Proteomes" id="UP000245771">
    <property type="component" value="Unassembled WGS sequence"/>
</dbReference>
<protein>
    <submittedName>
        <fullName evidence="2">Uncharacterized protein</fullName>
    </submittedName>
</protein>
<dbReference type="OrthoDB" id="4850at2759"/>
<name>A0A316V979_9BASI</name>
<evidence type="ECO:0000256" key="1">
    <source>
        <dbReference type="SAM" id="MobiDB-lite"/>
    </source>
</evidence>
<feature type="compositionally biased region" description="Basic and acidic residues" evidence="1">
    <location>
        <begin position="7"/>
        <end position="19"/>
    </location>
</feature>
<dbReference type="PANTHER" id="PTHR37948:SF1">
    <property type="entry name" value="BLL5189 PROTEIN"/>
    <property type="match status" value="1"/>
</dbReference>
<dbReference type="STRING" id="1280837.A0A316V979"/>
<dbReference type="EMBL" id="KZ819605">
    <property type="protein sequence ID" value="PWN32743.1"/>
    <property type="molecule type" value="Genomic_DNA"/>
</dbReference>
<feature type="compositionally biased region" description="Basic residues" evidence="1">
    <location>
        <begin position="36"/>
        <end position="45"/>
    </location>
</feature>
<sequence length="342" mass="40160">MADDEYERERQENIRKNRELMLSLGLNPAEPSRNKLQVKKTPKTTRKNEDSDEEDQGGGRVTRSKRPRSNPAKRMTFIEPSRKSARLSAQSSISYNEDDENSGRRGRRKLDDEDEDSKQDLYVMPKLKKLRNPSPPPEPEDYQTEVYADAPSPPKRQPNGNIIFENNNRHFMPNVTPKEMIQGGIFGGTAFRPFYSRISKQQLNPQEEMYEFPDDWFEGITNKDEHLTSTIYDPEVNRFGVKAGQTLEEWESNNWIRAPDYRGWWQWYFRFYQGRRTSDDARQIGRWLKACGPAGRFKRSLVAKIHRAGATWDDETITPVVRQTLFHWAYQLTEQDYHAYLP</sequence>
<proteinExistence type="predicted"/>
<reference evidence="2 3" key="1">
    <citation type="journal article" date="2018" name="Mol. Biol. Evol.">
        <title>Broad Genomic Sampling Reveals a Smut Pathogenic Ancestry of the Fungal Clade Ustilaginomycotina.</title>
        <authorList>
            <person name="Kijpornyongpan T."/>
            <person name="Mondo S.J."/>
            <person name="Barry K."/>
            <person name="Sandor L."/>
            <person name="Lee J."/>
            <person name="Lipzen A."/>
            <person name="Pangilinan J."/>
            <person name="LaButti K."/>
            <person name="Hainaut M."/>
            <person name="Henrissat B."/>
            <person name="Grigoriev I.V."/>
            <person name="Spatafora J.W."/>
            <person name="Aime M.C."/>
        </authorList>
    </citation>
    <scope>NUCLEOTIDE SEQUENCE [LARGE SCALE GENOMIC DNA]</scope>
    <source>
        <strain evidence="2 3">MCA 3882</strain>
    </source>
</reference>
<organism evidence="2 3">
    <name type="scientific">Meira miltonrushii</name>
    <dbReference type="NCBI Taxonomy" id="1280837"/>
    <lineage>
        <taxon>Eukaryota</taxon>
        <taxon>Fungi</taxon>
        <taxon>Dikarya</taxon>
        <taxon>Basidiomycota</taxon>
        <taxon>Ustilaginomycotina</taxon>
        <taxon>Exobasidiomycetes</taxon>
        <taxon>Exobasidiales</taxon>
        <taxon>Brachybasidiaceae</taxon>
        <taxon>Meira</taxon>
    </lineage>
</organism>
<dbReference type="RefSeq" id="XP_025353045.1">
    <property type="nucleotide sequence ID" value="XM_025501098.1"/>
</dbReference>
<dbReference type="GeneID" id="37022879"/>
<evidence type="ECO:0000313" key="2">
    <source>
        <dbReference type="EMBL" id="PWN32743.1"/>
    </source>
</evidence>
<dbReference type="PANTHER" id="PTHR37948">
    <property type="entry name" value="ZGC:113208"/>
    <property type="match status" value="1"/>
</dbReference>